<evidence type="ECO:0000313" key="1">
    <source>
        <dbReference type="EMBL" id="KAJ8888626.1"/>
    </source>
</evidence>
<gene>
    <name evidence="1" type="ORF">PR048_008118</name>
</gene>
<keyword evidence="2" id="KW-1185">Reference proteome</keyword>
<evidence type="ECO:0008006" key="3">
    <source>
        <dbReference type="Google" id="ProtNLM"/>
    </source>
</evidence>
<organism evidence="1 2">
    <name type="scientific">Dryococelus australis</name>
    <dbReference type="NCBI Taxonomy" id="614101"/>
    <lineage>
        <taxon>Eukaryota</taxon>
        <taxon>Metazoa</taxon>
        <taxon>Ecdysozoa</taxon>
        <taxon>Arthropoda</taxon>
        <taxon>Hexapoda</taxon>
        <taxon>Insecta</taxon>
        <taxon>Pterygota</taxon>
        <taxon>Neoptera</taxon>
        <taxon>Polyneoptera</taxon>
        <taxon>Phasmatodea</taxon>
        <taxon>Verophasmatodea</taxon>
        <taxon>Anareolatae</taxon>
        <taxon>Phasmatidae</taxon>
        <taxon>Eurycanthinae</taxon>
        <taxon>Dryococelus</taxon>
    </lineage>
</organism>
<feature type="non-terminal residue" evidence="1">
    <location>
        <position position="418"/>
    </location>
</feature>
<comment type="caution">
    <text evidence="1">The sequence shown here is derived from an EMBL/GenBank/DDBJ whole genome shotgun (WGS) entry which is preliminary data.</text>
</comment>
<dbReference type="EMBL" id="JARBHB010000003">
    <property type="protein sequence ID" value="KAJ8888626.1"/>
    <property type="molecule type" value="Genomic_DNA"/>
</dbReference>
<reference evidence="1 2" key="1">
    <citation type="submission" date="2023-02" db="EMBL/GenBank/DDBJ databases">
        <title>LHISI_Scaffold_Assembly.</title>
        <authorList>
            <person name="Stuart O.P."/>
            <person name="Cleave R."/>
            <person name="Magrath M.J.L."/>
            <person name="Mikheyev A.S."/>
        </authorList>
    </citation>
    <scope>NUCLEOTIDE SEQUENCE [LARGE SCALE GENOMIC DNA]</scope>
    <source>
        <strain evidence="1">Daus_M_001</strain>
        <tissue evidence="1">Leg muscle</tissue>
    </source>
</reference>
<dbReference type="PANTHER" id="PTHR45749:SF23">
    <property type="entry name" value="ZINC FINGER MYM-TYPE PROTEIN 1-LIKE"/>
    <property type="match status" value="1"/>
</dbReference>
<name>A0ABQ9HW65_9NEOP</name>
<proteinExistence type="predicted"/>
<protein>
    <recommendedName>
        <fullName evidence="3">DUF4371 domain-containing protein</fullName>
    </recommendedName>
</protein>
<evidence type="ECO:0000313" key="2">
    <source>
        <dbReference type="Proteomes" id="UP001159363"/>
    </source>
</evidence>
<sequence>MGDEEVFGYMKNGNFMRCLELIAEYDYFLADHIARFGNPGEGFTSYLSPATYQGSIGLVGRTVSEKIDSEVISSKYFSVIVDFTPDISHNDQLSVIIRYVTEDGLSVEIFLSRAVQCCTTAIRFFELIQCLHDYFADSTGRWNTLETFFDSESMTVNNSMLDVNLRVFHDISVGCTLQQFGRVMKKPQAEDIDISTAVEMHDSLTMFLTELQTSFPIYKESAEKELVQIRNSESIPSSSAVEIQRPKRQIKLKRFFLKLSKIEEEPESPEEETESDCNEIWRKMKNHNRVNVYQDYNLRFLFLSNITELEPLKIYDDVEKLRAIYNSDKESKFGEECIHFQSYLLSIKKDDGDQLSSLPFLCRMLASGKLVMSTRMCTQHSRFKNYLRAARNQERLVNLGVLAIESDITVSLDFEEER</sequence>
<dbReference type="PANTHER" id="PTHR45749">
    <property type="match status" value="1"/>
</dbReference>
<dbReference type="Proteomes" id="UP001159363">
    <property type="component" value="Chromosome 3"/>
</dbReference>
<accession>A0ABQ9HW65</accession>